<feature type="binding site" evidence="13">
    <location>
        <position position="277"/>
    </location>
    <ligand>
        <name>ATP</name>
        <dbReference type="ChEBI" id="CHEBI:30616"/>
    </ligand>
</feature>
<evidence type="ECO:0000256" key="8">
    <source>
        <dbReference type="ARBA" id="ARBA00022777"/>
    </source>
</evidence>
<comment type="activity regulation">
    <text evidence="13">Activated by a monovalent cation that binds near, but not in, the active site. The most likely occupant of the site in vivo is potassium. Ion binding induces a conformational change that may alter substrate affinity.</text>
</comment>
<comment type="similarity">
    <text evidence="13">Belongs to the carbohydrate kinase PfkB family. Ribokinase subfamily.</text>
</comment>
<feature type="binding site" evidence="13">
    <location>
        <begin position="221"/>
        <end position="226"/>
    </location>
    <ligand>
        <name>ATP</name>
        <dbReference type="ChEBI" id="CHEBI:30616"/>
    </ligand>
</feature>
<dbReference type="GO" id="GO:0019303">
    <property type="term" value="P:D-ribose catabolic process"/>
    <property type="evidence" value="ECO:0007669"/>
    <property type="project" value="UniProtKB-UniRule"/>
</dbReference>
<gene>
    <name evidence="13" type="primary">rbsK</name>
    <name evidence="15" type="ORF">HNR75_000192</name>
</gene>
<dbReference type="FunFam" id="3.40.1190.20:FF:000012">
    <property type="entry name" value="Ribokinase"/>
    <property type="match status" value="1"/>
</dbReference>
<evidence type="ECO:0000256" key="13">
    <source>
        <dbReference type="HAMAP-Rule" id="MF_01987"/>
    </source>
</evidence>
<feature type="binding site" evidence="13">
    <location>
        <position position="286"/>
    </location>
    <ligand>
        <name>K(+)</name>
        <dbReference type="ChEBI" id="CHEBI:29103"/>
    </ligand>
</feature>
<dbReference type="InterPro" id="IPR011877">
    <property type="entry name" value="Ribokinase"/>
</dbReference>
<dbReference type="GO" id="GO:0005524">
    <property type="term" value="F:ATP binding"/>
    <property type="evidence" value="ECO:0007669"/>
    <property type="project" value="UniProtKB-UniRule"/>
</dbReference>
<dbReference type="GO" id="GO:0046872">
    <property type="term" value="F:metal ion binding"/>
    <property type="evidence" value="ECO:0007669"/>
    <property type="project" value="UniProtKB-KW"/>
</dbReference>
<feature type="domain" description="Carbohydrate kinase PfkB" evidence="14">
    <location>
        <begin position="3"/>
        <end position="296"/>
    </location>
</feature>
<dbReference type="NCBIfam" id="NF008353">
    <property type="entry name" value="PRK11142.1"/>
    <property type="match status" value="1"/>
</dbReference>
<comment type="catalytic activity">
    <reaction evidence="13">
        <text>D-ribose + ATP = D-ribose 5-phosphate + ADP + H(+)</text>
        <dbReference type="Rhea" id="RHEA:13697"/>
        <dbReference type="ChEBI" id="CHEBI:15378"/>
        <dbReference type="ChEBI" id="CHEBI:30616"/>
        <dbReference type="ChEBI" id="CHEBI:47013"/>
        <dbReference type="ChEBI" id="CHEBI:78346"/>
        <dbReference type="ChEBI" id="CHEBI:456216"/>
        <dbReference type="EC" id="2.7.1.15"/>
    </reaction>
</comment>
<dbReference type="InterPro" id="IPR002173">
    <property type="entry name" value="Carboh/pur_kinase_PfkB_CS"/>
</dbReference>
<keyword evidence="8 13" id="KW-0418">Kinase</keyword>
<dbReference type="HAMAP" id="MF_01987">
    <property type="entry name" value="Ribokinase"/>
    <property type="match status" value="1"/>
</dbReference>
<dbReference type="NCBIfam" id="TIGR02152">
    <property type="entry name" value="D_ribokin_bact"/>
    <property type="match status" value="1"/>
</dbReference>
<feature type="binding site" evidence="13">
    <location>
        <position position="141"/>
    </location>
    <ligand>
        <name>substrate</name>
    </ligand>
</feature>
<keyword evidence="11 13" id="KW-0630">Potassium</keyword>
<keyword evidence="6 13" id="KW-0479">Metal-binding</keyword>
<dbReference type="PROSITE" id="PS00584">
    <property type="entry name" value="PFKB_KINASES_2"/>
    <property type="match status" value="1"/>
</dbReference>
<evidence type="ECO:0000313" key="16">
    <source>
        <dbReference type="Proteomes" id="UP000585721"/>
    </source>
</evidence>
<comment type="caution">
    <text evidence="13">Lacks conserved residue(s) required for the propagation of feature annotation.</text>
</comment>
<dbReference type="PANTHER" id="PTHR10584">
    <property type="entry name" value="SUGAR KINASE"/>
    <property type="match status" value="1"/>
</dbReference>
<dbReference type="CDD" id="cd01174">
    <property type="entry name" value="ribokinase"/>
    <property type="match status" value="1"/>
</dbReference>
<dbReference type="UniPathway" id="UPA00916">
    <property type="reaction ID" value="UER00889"/>
</dbReference>
<comment type="subunit">
    <text evidence="13">Homodimer.</text>
</comment>
<dbReference type="SUPFAM" id="SSF53613">
    <property type="entry name" value="Ribokinase-like"/>
    <property type="match status" value="1"/>
</dbReference>
<evidence type="ECO:0000256" key="10">
    <source>
        <dbReference type="ARBA" id="ARBA00022842"/>
    </source>
</evidence>
<reference evidence="15 16" key="1">
    <citation type="submission" date="2020-08" db="EMBL/GenBank/DDBJ databases">
        <title>Genomic Encyclopedia of Type Strains, Phase IV (KMG-IV): sequencing the most valuable type-strain genomes for metagenomic binning, comparative biology and taxonomic classification.</title>
        <authorList>
            <person name="Goeker M."/>
        </authorList>
    </citation>
    <scope>NUCLEOTIDE SEQUENCE [LARGE SCALE GENOMIC DNA]</scope>
    <source>
        <strain evidence="15 16">DSM 22975</strain>
    </source>
</reference>
<sequence>MNRKLIVMGSVNADHILSVPRFPLPGETLKGQDYQVVFGGKGANQAVAAGRSGADVTFIACVGDDDPGRQMMSQFETDGIDTQAVMTIAGMKTGVALIWVADSGENCIGIAAGANAALTVERLDPYLPLIADAQILLVQLETPLTAVEAAARHAKAHGTLVVLNPAPATALPTALLKLVDVITPNETEAEILTGIKVTTDQDAQRAADALHALGIKVVLITLGARGVWLSENGVGELIPGFTVKAVDTTAAGDTFNGALVTRWLEGRAIREAIRFAHAAAAISVTRAGAQPSVPTRQEVDAFLQQQTG</sequence>
<keyword evidence="10 13" id="KW-0460">Magnesium</keyword>
<comment type="similarity">
    <text evidence="1">Belongs to the carbohydrate kinase pfkB family.</text>
</comment>
<feature type="binding site" evidence="13">
    <location>
        <position position="288"/>
    </location>
    <ligand>
        <name>K(+)</name>
        <dbReference type="ChEBI" id="CHEBI:29103"/>
    </ligand>
</feature>
<dbReference type="Proteomes" id="UP000585721">
    <property type="component" value="Unassembled WGS sequence"/>
</dbReference>
<organism evidence="15 16">
    <name type="scientific">Tolumonas osonensis</name>
    <dbReference type="NCBI Taxonomy" id="675874"/>
    <lineage>
        <taxon>Bacteria</taxon>
        <taxon>Pseudomonadati</taxon>
        <taxon>Pseudomonadota</taxon>
        <taxon>Gammaproteobacteria</taxon>
        <taxon>Aeromonadales</taxon>
        <taxon>Aeromonadaceae</taxon>
        <taxon>Tolumonas</taxon>
    </lineage>
</organism>
<dbReference type="PANTHER" id="PTHR10584:SF166">
    <property type="entry name" value="RIBOKINASE"/>
    <property type="match status" value="1"/>
</dbReference>
<dbReference type="InterPro" id="IPR011611">
    <property type="entry name" value="PfkB_dom"/>
</dbReference>
<keyword evidence="12 13" id="KW-0119">Carbohydrate metabolism</keyword>
<feature type="binding site" evidence="13">
    <location>
        <begin position="252"/>
        <end position="253"/>
    </location>
    <ligand>
        <name>ATP</name>
        <dbReference type="ChEBI" id="CHEBI:30616"/>
    </ligand>
</feature>
<evidence type="ECO:0000256" key="9">
    <source>
        <dbReference type="ARBA" id="ARBA00022840"/>
    </source>
</evidence>
<feature type="binding site" evidence="13">
    <location>
        <position position="247"/>
    </location>
    <ligand>
        <name>K(+)</name>
        <dbReference type="ChEBI" id="CHEBI:29103"/>
    </ligand>
</feature>
<evidence type="ECO:0000259" key="14">
    <source>
        <dbReference type="Pfam" id="PF00294"/>
    </source>
</evidence>
<keyword evidence="4 13" id="KW-0963">Cytoplasm</keyword>
<comment type="subcellular location">
    <subcellularLocation>
        <location evidence="13">Cytoplasm</location>
    </subcellularLocation>
</comment>
<dbReference type="EC" id="2.7.1.15" evidence="2 13"/>
<feature type="binding site" evidence="13">
    <location>
        <position position="185"/>
    </location>
    <ligand>
        <name>ATP</name>
        <dbReference type="ChEBI" id="CHEBI:30616"/>
    </ligand>
</feature>
<dbReference type="EMBL" id="JACHGR010000001">
    <property type="protein sequence ID" value="MBB6054327.1"/>
    <property type="molecule type" value="Genomic_DNA"/>
</dbReference>
<keyword evidence="7 13" id="KW-0547">Nucleotide-binding</keyword>
<protein>
    <recommendedName>
        <fullName evidence="3 13">Ribokinase</fullName>
        <shortName evidence="13">RK</shortName>
        <ecNumber evidence="2 13">2.7.1.15</ecNumber>
    </recommendedName>
</protein>
<feature type="active site" description="Proton acceptor" evidence="13">
    <location>
        <position position="253"/>
    </location>
</feature>
<feature type="binding site" evidence="13">
    <location>
        <begin position="40"/>
        <end position="44"/>
    </location>
    <ligand>
        <name>substrate</name>
    </ligand>
</feature>
<feature type="binding site" evidence="13">
    <location>
        <position position="292"/>
    </location>
    <ligand>
        <name>K(+)</name>
        <dbReference type="ChEBI" id="CHEBI:29103"/>
    </ligand>
</feature>
<dbReference type="InterPro" id="IPR002139">
    <property type="entry name" value="Ribo/fructo_kinase"/>
</dbReference>
<keyword evidence="5 13" id="KW-0808">Transferase</keyword>
<evidence type="ECO:0000256" key="11">
    <source>
        <dbReference type="ARBA" id="ARBA00022958"/>
    </source>
</evidence>
<comment type="function">
    <text evidence="13">Catalyzes the phosphorylation of ribose at O-5 in a reaction requiring ATP and magnesium. The resulting D-ribose-5-phosphate can then be used either for sythesis of nucleotides, histidine, and tryptophan, or as a component of the pentose phosphate pathway.</text>
</comment>
<evidence type="ECO:0000256" key="7">
    <source>
        <dbReference type="ARBA" id="ARBA00022741"/>
    </source>
</evidence>
<feature type="binding site" evidence="13">
    <location>
        <position position="253"/>
    </location>
    <ligand>
        <name>substrate</name>
    </ligand>
</feature>
<dbReference type="Gene3D" id="3.40.1190.20">
    <property type="match status" value="1"/>
</dbReference>
<keyword evidence="16" id="KW-1185">Reference proteome</keyword>
<dbReference type="AlphaFoldDB" id="A0A841G9M6"/>
<evidence type="ECO:0000256" key="1">
    <source>
        <dbReference type="ARBA" id="ARBA00005380"/>
    </source>
</evidence>
<dbReference type="GO" id="GO:0005829">
    <property type="term" value="C:cytosol"/>
    <property type="evidence" value="ECO:0007669"/>
    <property type="project" value="TreeGrafter"/>
</dbReference>
<evidence type="ECO:0000256" key="3">
    <source>
        <dbReference type="ARBA" id="ARBA00016943"/>
    </source>
</evidence>
<proteinExistence type="inferred from homology"/>
<evidence type="ECO:0000256" key="4">
    <source>
        <dbReference type="ARBA" id="ARBA00022490"/>
    </source>
</evidence>
<evidence type="ECO:0000256" key="6">
    <source>
        <dbReference type="ARBA" id="ARBA00022723"/>
    </source>
</evidence>
<accession>A0A841G9M6</accession>
<comment type="pathway">
    <text evidence="13">Carbohydrate metabolism; D-ribose degradation; D-ribose 5-phosphate from beta-D-ribopyranose: step 2/2.</text>
</comment>
<evidence type="ECO:0000313" key="15">
    <source>
        <dbReference type="EMBL" id="MBB6054327.1"/>
    </source>
</evidence>
<comment type="cofactor">
    <cofactor evidence="13">
        <name>Mg(2+)</name>
        <dbReference type="ChEBI" id="CHEBI:18420"/>
    </cofactor>
    <text evidence="13">Requires a divalent cation, most likely magnesium in vivo, as an electrophilic catalyst to aid phosphoryl group transfer. It is the chelate of the metal and the nucleotide that is the actual substrate.</text>
</comment>
<feature type="binding site" evidence="13">
    <location>
        <position position="283"/>
    </location>
    <ligand>
        <name>K(+)</name>
        <dbReference type="ChEBI" id="CHEBI:29103"/>
    </ligand>
</feature>
<dbReference type="PRINTS" id="PR00990">
    <property type="entry name" value="RIBOKINASE"/>
</dbReference>
<dbReference type="Pfam" id="PF00294">
    <property type="entry name" value="PfkB"/>
    <property type="match status" value="1"/>
</dbReference>
<comment type="caution">
    <text evidence="15">The sequence shown here is derived from an EMBL/GenBank/DDBJ whole genome shotgun (WGS) entry which is preliminary data.</text>
</comment>
<dbReference type="GO" id="GO:0004747">
    <property type="term" value="F:ribokinase activity"/>
    <property type="evidence" value="ECO:0007669"/>
    <property type="project" value="UniProtKB-UniRule"/>
</dbReference>
<evidence type="ECO:0000256" key="5">
    <source>
        <dbReference type="ARBA" id="ARBA00022679"/>
    </source>
</evidence>
<dbReference type="InterPro" id="IPR029056">
    <property type="entry name" value="Ribokinase-like"/>
</dbReference>
<feature type="binding site" evidence="13">
    <location>
        <begin position="12"/>
        <end position="14"/>
    </location>
    <ligand>
        <name>substrate</name>
    </ligand>
</feature>
<name>A0A841G9M6_9GAMM</name>
<evidence type="ECO:0000256" key="12">
    <source>
        <dbReference type="ARBA" id="ARBA00023277"/>
    </source>
</evidence>
<keyword evidence="9 13" id="KW-0067">ATP-binding</keyword>
<dbReference type="RefSeq" id="WP_188025147.1">
    <property type="nucleotide sequence ID" value="NZ_JACHGR010000001.1"/>
</dbReference>
<feature type="binding site" evidence="13">
    <location>
        <position position="249"/>
    </location>
    <ligand>
        <name>K(+)</name>
        <dbReference type="ChEBI" id="CHEBI:29103"/>
    </ligand>
</feature>
<evidence type="ECO:0000256" key="2">
    <source>
        <dbReference type="ARBA" id="ARBA00012035"/>
    </source>
</evidence>